<dbReference type="EMBL" id="JAGYWB010000009">
    <property type="protein sequence ID" value="KAI0510701.1"/>
    <property type="molecule type" value="Genomic_DNA"/>
</dbReference>
<reference evidence="2" key="1">
    <citation type="journal article" date="2022" name="Front. Genet.">
        <title>Chromosome-Scale Assembly of the Dendrobium nobile Genome Provides Insights Into the Molecular Mechanism of the Biosynthesis of the Medicinal Active Ingredient of Dendrobium.</title>
        <authorList>
            <person name="Xu Q."/>
            <person name="Niu S.-C."/>
            <person name="Li K.-L."/>
            <person name="Zheng P.-J."/>
            <person name="Zhang X.-J."/>
            <person name="Jia Y."/>
            <person name="Liu Y."/>
            <person name="Niu Y.-X."/>
            <person name="Yu L.-H."/>
            <person name="Chen D.-F."/>
            <person name="Zhang G.-Q."/>
        </authorList>
    </citation>
    <scope>NUCLEOTIDE SEQUENCE</scope>
    <source>
        <tissue evidence="2">Leaf</tissue>
    </source>
</reference>
<dbReference type="AlphaFoldDB" id="A0A8T3BFD2"/>
<keyword evidence="1" id="KW-1133">Transmembrane helix</keyword>
<sequence>MHVSYKIFFYRMHVNLYAIYIFLIRHFYSNIERLKLQSKGLQSPSSTIKNLHELDYVLNINEVSHHVNANAIIHEQELGEQNLEEGELGKGSNVDCSFNQVINLEKADVEEGELHHMKEGELLHDNVEEREQELLNSDNVNEFWLDDIFCGTNTREIFKSDFGSTTALETAGALASDIRSTASDIRSETTSYSGFNSVADLDTGFGSAIVSVAFSSINCDNRLNLLAFNKANDGSEFISYFFASSVAHISKRTFVDLTS</sequence>
<feature type="transmembrane region" description="Helical" evidence="1">
    <location>
        <begin position="7"/>
        <end position="28"/>
    </location>
</feature>
<dbReference type="Proteomes" id="UP000829196">
    <property type="component" value="Unassembled WGS sequence"/>
</dbReference>
<name>A0A8T3BFD2_DENNO</name>
<keyword evidence="1" id="KW-0812">Transmembrane</keyword>
<evidence type="ECO:0000313" key="3">
    <source>
        <dbReference type="Proteomes" id="UP000829196"/>
    </source>
</evidence>
<gene>
    <name evidence="2" type="ORF">KFK09_011310</name>
</gene>
<keyword evidence="1" id="KW-0472">Membrane</keyword>
<proteinExistence type="predicted"/>
<comment type="caution">
    <text evidence="2">The sequence shown here is derived from an EMBL/GenBank/DDBJ whole genome shotgun (WGS) entry which is preliminary data.</text>
</comment>
<evidence type="ECO:0000256" key="1">
    <source>
        <dbReference type="SAM" id="Phobius"/>
    </source>
</evidence>
<evidence type="ECO:0000313" key="2">
    <source>
        <dbReference type="EMBL" id="KAI0510701.1"/>
    </source>
</evidence>
<accession>A0A8T3BFD2</accession>
<protein>
    <submittedName>
        <fullName evidence="2">Uncharacterized protein</fullName>
    </submittedName>
</protein>
<organism evidence="2 3">
    <name type="scientific">Dendrobium nobile</name>
    <name type="common">Orchid</name>
    <dbReference type="NCBI Taxonomy" id="94219"/>
    <lineage>
        <taxon>Eukaryota</taxon>
        <taxon>Viridiplantae</taxon>
        <taxon>Streptophyta</taxon>
        <taxon>Embryophyta</taxon>
        <taxon>Tracheophyta</taxon>
        <taxon>Spermatophyta</taxon>
        <taxon>Magnoliopsida</taxon>
        <taxon>Liliopsida</taxon>
        <taxon>Asparagales</taxon>
        <taxon>Orchidaceae</taxon>
        <taxon>Epidendroideae</taxon>
        <taxon>Malaxideae</taxon>
        <taxon>Dendrobiinae</taxon>
        <taxon>Dendrobium</taxon>
    </lineage>
</organism>
<dbReference type="OrthoDB" id="10375361at2759"/>
<keyword evidence="3" id="KW-1185">Reference proteome</keyword>